<feature type="region of interest" description="Disordered" evidence="1">
    <location>
        <begin position="118"/>
        <end position="156"/>
    </location>
</feature>
<sequence>MDSRLAWWFATLLCLAVLRSSQGISESNEHQESEGTAPVELQSTAMSTEVMENLKKESEITASIVNFLDKMVDHDRVNSSKTEGENREEKSISIATKNALDCGNKQCGSQLKDTKAIDKTTTSNGSQVPTDKSDLSEESSSIEEVRHPSQVEHDKNASDKVVLVYPHKPEMNNETREERQPQIVLPSKEPMEKLWHYQGDPSHKKQEIDLQGESSEQLKASGSEFTPVKIDMNKNKRQENTNKPDLHKLFPKRHYSTSQSKSLNFRRVTQKQEARGEVEDAETAASEIEEVNDEETGTLSSSLLAIMNVTNVQTNIPKLPVRTLPRQF</sequence>
<gene>
    <name evidence="3" type="ORF">g.51319</name>
</gene>
<feature type="signal peptide" evidence="2">
    <location>
        <begin position="1"/>
        <end position="23"/>
    </location>
</feature>
<evidence type="ECO:0000256" key="1">
    <source>
        <dbReference type="SAM" id="MobiDB-lite"/>
    </source>
</evidence>
<name>A0A1B6KRV8_9HEMI</name>
<protein>
    <submittedName>
        <fullName evidence="3">Uncharacterized protein</fullName>
    </submittedName>
</protein>
<accession>A0A1B6KRV8</accession>
<feature type="region of interest" description="Disordered" evidence="1">
    <location>
        <begin position="236"/>
        <end position="297"/>
    </location>
</feature>
<keyword evidence="2" id="KW-0732">Signal</keyword>
<feature type="non-terminal residue" evidence="3">
    <location>
        <position position="328"/>
    </location>
</feature>
<feature type="compositionally biased region" description="Basic and acidic residues" evidence="1">
    <location>
        <begin position="143"/>
        <end position="156"/>
    </location>
</feature>
<feature type="chain" id="PRO_5008586819" evidence="2">
    <location>
        <begin position="24"/>
        <end position="328"/>
    </location>
</feature>
<reference evidence="3" key="1">
    <citation type="submission" date="2015-11" db="EMBL/GenBank/DDBJ databases">
        <title>De novo transcriptome assembly of four potential Pierce s Disease insect vectors from Arizona vineyards.</title>
        <authorList>
            <person name="Tassone E.E."/>
        </authorList>
    </citation>
    <scope>NUCLEOTIDE SEQUENCE</scope>
</reference>
<evidence type="ECO:0000313" key="3">
    <source>
        <dbReference type="EMBL" id="JAT14155.1"/>
    </source>
</evidence>
<dbReference type="EMBL" id="GEBQ01025822">
    <property type="protein sequence ID" value="JAT14155.1"/>
    <property type="molecule type" value="Transcribed_RNA"/>
</dbReference>
<feature type="compositionally biased region" description="Polar residues" evidence="1">
    <location>
        <begin position="119"/>
        <end position="130"/>
    </location>
</feature>
<organism evidence="3">
    <name type="scientific">Graphocephala atropunctata</name>
    <dbReference type="NCBI Taxonomy" id="36148"/>
    <lineage>
        <taxon>Eukaryota</taxon>
        <taxon>Metazoa</taxon>
        <taxon>Ecdysozoa</taxon>
        <taxon>Arthropoda</taxon>
        <taxon>Hexapoda</taxon>
        <taxon>Insecta</taxon>
        <taxon>Pterygota</taxon>
        <taxon>Neoptera</taxon>
        <taxon>Paraneoptera</taxon>
        <taxon>Hemiptera</taxon>
        <taxon>Auchenorrhyncha</taxon>
        <taxon>Membracoidea</taxon>
        <taxon>Cicadellidae</taxon>
        <taxon>Cicadellinae</taxon>
        <taxon>Cicadellini</taxon>
        <taxon>Graphocephala</taxon>
    </lineage>
</organism>
<feature type="compositionally biased region" description="Basic and acidic residues" evidence="1">
    <location>
        <begin position="236"/>
        <end position="248"/>
    </location>
</feature>
<dbReference type="AlphaFoldDB" id="A0A1B6KRV8"/>
<feature type="compositionally biased region" description="Acidic residues" evidence="1">
    <location>
        <begin position="279"/>
        <end position="296"/>
    </location>
</feature>
<evidence type="ECO:0000256" key="2">
    <source>
        <dbReference type="SAM" id="SignalP"/>
    </source>
</evidence>
<proteinExistence type="predicted"/>